<dbReference type="SUPFAM" id="SSF88946">
    <property type="entry name" value="Sigma2 domain of RNA polymerase sigma factors"/>
    <property type="match status" value="1"/>
</dbReference>
<feature type="domain" description="RNA polymerase sigma-70 ECF-like HTH" evidence="5">
    <location>
        <begin position="1"/>
        <end position="183"/>
    </location>
</feature>
<keyword evidence="7" id="KW-1185">Reference proteome</keyword>
<organism evidence="6 7">
    <name type="scientific">Pelomonas lactea</name>
    <dbReference type="NCBI Taxonomy" id="3299030"/>
    <lineage>
        <taxon>Bacteria</taxon>
        <taxon>Pseudomonadati</taxon>
        <taxon>Pseudomonadota</taxon>
        <taxon>Betaproteobacteria</taxon>
        <taxon>Burkholderiales</taxon>
        <taxon>Sphaerotilaceae</taxon>
        <taxon>Roseateles</taxon>
    </lineage>
</organism>
<dbReference type="InterPro" id="IPR039425">
    <property type="entry name" value="RNA_pol_sigma-70-like"/>
</dbReference>
<dbReference type="InterPro" id="IPR013325">
    <property type="entry name" value="RNA_pol_sigma_r2"/>
</dbReference>
<dbReference type="Pfam" id="PF07638">
    <property type="entry name" value="Sigma70_ECF"/>
    <property type="match status" value="1"/>
</dbReference>
<dbReference type="InterPro" id="IPR036388">
    <property type="entry name" value="WH-like_DNA-bd_sf"/>
</dbReference>
<dbReference type="PANTHER" id="PTHR43133">
    <property type="entry name" value="RNA POLYMERASE ECF-TYPE SIGMA FACTO"/>
    <property type="match status" value="1"/>
</dbReference>
<evidence type="ECO:0000313" key="7">
    <source>
        <dbReference type="Proteomes" id="UP001606302"/>
    </source>
</evidence>
<comment type="similarity">
    <text evidence="1">Belongs to the sigma-70 factor family. ECF subfamily.</text>
</comment>
<dbReference type="InterPro" id="IPR053812">
    <property type="entry name" value="HTH_Sigma70_ECF-like"/>
</dbReference>
<keyword evidence="4" id="KW-0804">Transcription</keyword>
<dbReference type="Proteomes" id="UP001606302">
    <property type="component" value="Unassembled WGS sequence"/>
</dbReference>
<protein>
    <submittedName>
        <fullName evidence="6">ECF-type sigma factor</fullName>
    </submittedName>
</protein>
<name>A0ABW7GIW2_9BURK</name>
<dbReference type="InterPro" id="IPR013324">
    <property type="entry name" value="RNA_pol_sigma_r3/r4-like"/>
</dbReference>
<evidence type="ECO:0000259" key="5">
    <source>
        <dbReference type="Pfam" id="PF07638"/>
    </source>
</evidence>
<keyword evidence="3" id="KW-0731">Sigma factor</keyword>
<accession>A0ABW7GIW2</accession>
<dbReference type="InterPro" id="IPR014284">
    <property type="entry name" value="RNA_pol_sigma-70_dom"/>
</dbReference>
<proteinExistence type="inferred from homology"/>
<evidence type="ECO:0000256" key="3">
    <source>
        <dbReference type="ARBA" id="ARBA00023082"/>
    </source>
</evidence>
<evidence type="ECO:0000256" key="4">
    <source>
        <dbReference type="ARBA" id="ARBA00023163"/>
    </source>
</evidence>
<dbReference type="InterPro" id="IPR011517">
    <property type="entry name" value="RNA_pol_sigma70_ECF-like"/>
</dbReference>
<dbReference type="PANTHER" id="PTHR43133:SF39">
    <property type="entry name" value="SIMILAR TO RNA POLYMERASE SIGMA-E FACTOR"/>
    <property type="match status" value="1"/>
</dbReference>
<sequence>MADLTALLQAARDGDATAAEAVWPLIYPELRRIARARLRGPGAPSLATEELLHEGFLRLAQSPAAPLVDRRHFYALAAKAMRHIVIDHLRRRHAQARGGDWQALSWDTALVDAATPEADADRLLALDTALDALAALEPQLAHLVELRFYGGYTEVETAEALGLAERTVRRHWAKARAFLLVQLDGHAD</sequence>
<evidence type="ECO:0000313" key="6">
    <source>
        <dbReference type="EMBL" id="MFG6461899.1"/>
    </source>
</evidence>
<dbReference type="RefSeq" id="WP_394510757.1">
    <property type="nucleotide sequence ID" value="NZ_JBIGHX010000003.1"/>
</dbReference>
<keyword evidence="2" id="KW-0805">Transcription regulation</keyword>
<evidence type="ECO:0000256" key="2">
    <source>
        <dbReference type="ARBA" id="ARBA00023015"/>
    </source>
</evidence>
<comment type="caution">
    <text evidence="6">The sequence shown here is derived from an EMBL/GenBank/DDBJ whole genome shotgun (WGS) entry which is preliminary data.</text>
</comment>
<dbReference type="Gene3D" id="1.10.10.10">
    <property type="entry name" value="Winged helix-like DNA-binding domain superfamily/Winged helix DNA-binding domain"/>
    <property type="match status" value="1"/>
</dbReference>
<dbReference type="SUPFAM" id="SSF88659">
    <property type="entry name" value="Sigma3 and sigma4 domains of RNA polymerase sigma factors"/>
    <property type="match status" value="1"/>
</dbReference>
<dbReference type="NCBIfam" id="TIGR02999">
    <property type="entry name" value="Sig-70_X6"/>
    <property type="match status" value="1"/>
</dbReference>
<dbReference type="Gene3D" id="1.10.1740.10">
    <property type="match status" value="1"/>
</dbReference>
<gene>
    <name evidence="6" type="ORF">ACG04Q_09980</name>
</gene>
<reference evidence="6 7" key="1">
    <citation type="submission" date="2024-08" db="EMBL/GenBank/DDBJ databases">
        <authorList>
            <person name="Lu H."/>
        </authorList>
    </citation>
    <scope>NUCLEOTIDE SEQUENCE [LARGE SCALE GENOMIC DNA]</scope>
    <source>
        <strain evidence="6 7">DXS20W</strain>
    </source>
</reference>
<dbReference type="EMBL" id="JBIGHX010000003">
    <property type="protein sequence ID" value="MFG6461899.1"/>
    <property type="molecule type" value="Genomic_DNA"/>
</dbReference>
<dbReference type="NCBIfam" id="TIGR02937">
    <property type="entry name" value="sigma70-ECF"/>
    <property type="match status" value="1"/>
</dbReference>
<evidence type="ECO:0000256" key="1">
    <source>
        <dbReference type="ARBA" id="ARBA00010641"/>
    </source>
</evidence>